<reference evidence="2" key="2">
    <citation type="submission" date="2019-07" db="EMBL/GenBank/DDBJ databases">
        <authorList>
            <person name="Yang Y."/>
            <person name="Bocs S."/>
            <person name="Baudouin L."/>
        </authorList>
    </citation>
    <scope>NUCLEOTIDE SEQUENCE</scope>
    <source>
        <tissue evidence="2">Spear leaf of Hainan Tall coconut</tissue>
    </source>
</reference>
<protein>
    <submittedName>
        <fullName evidence="2">Coiled-coil domain-containing protein 96-like</fullName>
    </submittedName>
</protein>
<dbReference type="Proteomes" id="UP000797356">
    <property type="component" value="Chromosome 15"/>
</dbReference>
<dbReference type="OrthoDB" id="1937665at2759"/>
<dbReference type="AlphaFoldDB" id="A0A8K0IWE1"/>
<accession>A0A8K0IWE1</accession>
<feature type="compositionally biased region" description="Basic and acidic residues" evidence="1">
    <location>
        <begin position="184"/>
        <end position="199"/>
    </location>
</feature>
<keyword evidence="3" id="KW-1185">Reference proteome</keyword>
<evidence type="ECO:0000313" key="2">
    <source>
        <dbReference type="EMBL" id="KAG1369657.1"/>
    </source>
</evidence>
<feature type="compositionally biased region" description="Basic and acidic residues" evidence="1">
    <location>
        <begin position="102"/>
        <end position="126"/>
    </location>
</feature>
<name>A0A8K0IWE1_COCNU</name>
<comment type="caution">
    <text evidence="2">The sequence shown here is derived from an EMBL/GenBank/DDBJ whole genome shotgun (WGS) entry which is preliminary data.</text>
</comment>
<gene>
    <name evidence="2" type="ORF">COCNU_15G000230</name>
</gene>
<feature type="region of interest" description="Disordered" evidence="1">
    <location>
        <begin position="233"/>
        <end position="267"/>
    </location>
</feature>
<dbReference type="EMBL" id="CM017886">
    <property type="protein sequence ID" value="KAG1369657.1"/>
    <property type="molecule type" value="Genomic_DNA"/>
</dbReference>
<proteinExistence type="predicted"/>
<evidence type="ECO:0000256" key="1">
    <source>
        <dbReference type="SAM" id="MobiDB-lite"/>
    </source>
</evidence>
<evidence type="ECO:0000313" key="3">
    <source>
        <dbReference type="Proteomes" id="UP000797356"/>
    </source>
</evidence>
<sequence length="324" mass="34378">MAPLPCSHHLRTAPVRVGTSKAQTGLARIIAIIISTVPPPPIEHHGGNSEAARAEGLGFDIDLNLRLGPPPEIGGGGESSGNDEEEEGGGRTAQSVVAADVVAERVESGEESTVERDSGRAPRAVEESSAISPAVRSSEGECDPEEESRKEATGGARESSGITTAPSGKADDGDEDEEAVVDVVNKERDEEAQETKGGDAGEGLEEAVRNLRKGNGSEGYLDLLLEAVRQVSGGLFDEEPAKEKEETADAEEERPSKRRAAGVAQGSKRRGAGWLPFDLYVDSAPIVRSKRGRNQVLPSRYRDSVLDPWRKLPTVTRHGRAARP</sequence>
<feature type="region of interest" description="Disordered" evidence="1">
    <location>
        <begin position="62"/>
        <end position="210"/>
    </location>
</feature>
<reference evidence="2" key="1">
    <citation type="journal article" date="2017" name="Gigascience">
        <title>The genome draft of coconut (Cocos nucifera).</title>
        <authorList>
            <person name="Xiao Y."/>
            <person name="Xu P."/>
            <person name="Fan H."/>
            <person name="Baudouin L."/>
            <person name="Xia W."/>
            <person name="Bocs S."/>
            <person name="Xu J."/>
            <person name="Li Q."/>
            <person name="Guo A."/>
            <person name="Zhou L."/>
            <person name="Li J."/>
            <person name="Wu Y."/>
            <person name="Ma Z."/>
            <person name="Armero A."/>
            <person name="Issali A.E."/>
            <person name="Liu N."/>
            <person name="Peng M."/>
            <person name="Yang Y."/>
        </authorList>
    </citation>
    <scope>NUCLEOTIDE SEQUENCE</scope>
    <source>
        <tissue evidence="2">Spear leaf of Hainan Tall coconut</tissue>
    </source>
</reference>
<organism evidence="2 3">
    <name type="scientific">Cocos nucifera</name>
    <name type="common">Coconut palm</name>
    <dbReference type="NCBI Taxonomy" id="13894"/>
    <lineage>
        <taxon>Eukaryota</taxon>
        <taxon>Viridiplantae</taxon>
        <taxon>Streptophyta</taxon>
        <taxon>Embryophyta</taxon>
        <taxon>Tracheophyta</taxon>
        <taxon>Spermatophyta</taxon>
        <taxon>Magnoliopsida</taxon>
        <taxon>Liliopsida</taxon>
        <taxon>Arecaceae</taxon>
        <taxon>Arecoideae</taxon>
        <taxon>Cocoseae</taxon>
        <taxon>Attaleinae</taxon>
        <taxon>Cocos</taxon>
    </lineage>
</organism>